<reference evidence="2" key="1">
    <citation type="submission" date="2023-07" db="EMBL/GenBank/DDBJ databases">
        <authorList>
            <consortium name="CYATHOMIX"/>
        </authorList>
    </citation>
    <scope>NUCLEOTIDE SEQUENCE</scope>
    <source>
        <strain evidence="2">N/A</strain>
    </source>
</reference>
<evidence type="ECO:0000313" key="3">
    <source>
        <dbReference type="Proteomes" id="UP001176961"/>
    </source>
</evidence>
<sequence length="117" mass="14012">MDYRIFILVLASIHVAMGCGCWGRKSRMDKEEELCGLFEHVVYKDCFKPDIYACLRLSNEEFNKKYNEIKKCIERIDKTGNIRNGWRLFGWGKRDDFIQWFLYKIYGPLFVRVPKAE</sequence>
<dbReference type="EMBL" id="CATQJL010000112">
    <property type="protein sequence ID" value="CAJ0594958.1"/>
    <property type="molecule type" value="Genomic_DNA"/>
</dbReference>
<dbReference type="PROSITE" id="PS51257">
    <property type="entry name" value="PROKAR_LIPOPROTEIN"/>
    <property type="match status" value="1"/>
</dbReference>
<proteinExistence type="predicted"/>
<evidence type="ECO:0000313" key="2">
    <source>
        <dbReference type="EMBL" id="CAJ0594958.1"/>
    </source>
</evidence>
<feature type="chain" id="PRO_5041323397" evidence="1">
    <location>
        <begin position="19"/>
        <end position="117"/>
    </location>
</feature>
<protein>
    <submittedName>
        <fullName evidence="2">Uncharacterized protein</fullName>
    </submittedName>
</protein>
<name>A0AA36GMU0_CYLNA</name>
<comment type="caution">
    <text evidence="2">The sequence shown here is derived from an EMBL/GenBank/DDBJ whole genome shotgun (WGS) entry which is preliminary data.</text>
</comment>
<keyword evidence="1" id="KW-0732">Signal</keyword>
<accession>A0AA36GMU0</accession>
<gene>
    <name evidence="2" type="ORF">CYNAS_LOCUS6941</name>
</gene>
<feature type="signal peptide" evidence="1">
    <location>
        <begin position="1"/>
        <end position="18"/>
    </location>
</feature>
<dbReference type="Proteomes" id="UP001176961">
    <property type="component" value="Unassembled WGS sequence"/>
</dbReference>
<organism evidence="2 3">
    <name type="scientific">Cylicocyclus nassatus</name>
    <name type="common">Nematode worm</name>
    <dbReference type="NCBI Taxonomy" id="53992"/>
    <lineage>
        <taxon>Eukaryota</taxon>
        <taxon>Metazoa</taxon>
        <taxon>Ecdysozoa</taxon>
        <taxon>Nematoda</taxon>
        <taxon>Chromadorea</taxon>
        <taxon>Rhabditida</taxon>
        <taxon>Rhabditina</taxon>
        <taxon>Rhabditomorpha</taxon>
        <taxon>Strongyloidea</taxon>
        <taxon>Strongylidae</taxon>
        <taxon>Cylicocyclus</taxon>
    </lineage>
</organism>
<evidence type="ECO:0000256" key="1">
    <source>
        <dbReference type="SAM" id="SignalP"/>
    </source>
</evidence>
<keyword evidence="3" id="KW-1185">Reference proteome</keyword>
<dbReference type="AlphaFoldDB" id="A0AA36GMU0"/>